<organism evidence="5 6">
    <name type="scientific">Ilyomonas limi</name>
    <dbReference type="NCBI Taxonomy" id="2575867"/>
    <lineage>
        <taxon>Bacteria</taxon>
        <taxon>Pseudomonadati</taxon>
        <taxon>Bacteroidota</taxon>
        <taxon>Chitinophagia</taxon>
        <taxon>Chitinophagales</taxon>
        <taxon>Chitinophagaceae</taxon>
        <taxon>Ilyomonas</taxon>
    </lineage>
</organism>
<keyword evidence="6" id="KW-1185">Reference proteome</keyword>
<feature type="domain" description="Gliding motility-associated protein GldM first immunoglobulin-like" evidence="3">
    <location>
        <begin position="210"/>
        <end position="305"/>
    </location>
</feature>
<dbReference type="Pfam" id="PF12081">
    <property type="entry name" value="GldM_1st"/>
    <property type="match status" value="1"/>
</dbReference>
<dbReference type="InterPro" id="IPR019859">
    <property type="entry name" value="Motility-assoc_prot_GldM"/>
</dbReference>
<feature type="domain" description="Gliding motility-associated protein GldM C-terminal" evidence="1">
    <location>
        <begin position="388"/>
        <end position="493"/>
    </location>
</feature>
<evidence type="ECO:0000259" key="4">
    <source>
        <dbReference type="Pfam" id="PF21602"/>
    </source>
</evidence>
<sequence>MINLMYLVLTALLALNVSSEILNAFRTVNDSLNNATNTIEDKNKTLFRSLADLQKDSRTAERAAIWAPKAAKAKQLSDEMNTYIINLQNKLKQEADLDPATGEFDEGSLEAATRLMDEKGEGKKLLDKLTDFKKSLLGIDPAIAKEFGNSLPIDLSMPKVRDKTNNTWSAAYFRMTPTIAAVTILSKFQNDVKNSESQVVEYCHKQIGQVQVVYDQFQAFAGQSSQYLMPGQELEITAGVGAFSAAAKPTVVIDGANVPLNANGAAVYKTTVGGPGSYTKKVHITFTKPDGTQGSKDVDVSYTVGSPTGASVSADAVKVLYIGLENPISVSGGNVGDERVSFNINNGSFTKDRPGHYIVRPGKPGTADITLTIDGKPQVFPFRVKTVPDPIAMVGASKGGRVRVNDFKAQAGVRAELENFVFEGVQFNVTGYTIVCQGSGFSEGLQYRQVSGNSFNPVRDMIEKCRPGSAVTIDEIRVSGPGGSRTLPPIQFNLY</sequence>
<dbReference type="Pfam" id="PF12080">
    <property type="entry name" value="GldM_4th"/>
    <property type="match status" value="1"/>
</dbReference>
<dbReference type="AlphaFoldDB" id="A0A4U3KTP2"/>
<reference evidence="5 6" key="1">
    <citation type="submission" date="2019-05" db="EMBL/GenBank/DDBJ databases">
        <title>Panacibacter sp. strain 17mud1-8 Genome sequencing and assembly.</title>
        <authorList>
            <person name="Chhetri G."/>
        </authorList>
    </citation>
    <scope>NUCLEOTIDE SEQUENCE [LARGE SCALE GENOMIC DNA]</scope>
    <source>
        <strain evidence="5 6">17mud1-8</strain>
    </source>
</reference>
<dbReference type="Pfam" id="PF21601">
    <property type="entry name" value="GldM_2nd"/>
    <property type="match status" value="1"/>
</dbReference>
<dbReference type="OrthoDB" id="1490890at2"/>
<evidence type="ECO:0000259" key="2">
    <source>
        <dbReference type="Pfam" id="PF12081"/>
    </source>
</evidence>
<dbReference type="InterPro" id="IPR022719">
    <property type="entry name" value="Motility-assoc_prot_GldM_C"/>
</dbReference>
<dbReference type="InterPro" id="IPR048406">
    <property type="entry name" value="GldM_Ig-like-2"/>
</dbReference>
<comment type="caution">
    <text evidence="5">The sequence shown here is derived from an EMBL/GenBank/DDBJ whole genome shotgun (WGS) entry which is preliminary data.</text>
</comment>
<proteinExistence type="predicted"/>
<dbReference type="InterPro" id="IPR048405">
    <property type="entry name" value="GldM_Ig-like-1"/>
</dbReference>
<dbReference type="Pfam" id="PF21602">
    <property type="entry name" value="GldM_3rd"/>
    <property type="match status" value="1"/>
</dbReference>
<evidence type="ECO:0000259" key="1">
    <source>
        <dbReference type="Pfam" id="PF12080"/>
    </source>
</evidence>
<protein>
    <submittedName>
        <fullName evidence="5">Gliding motility protein GldM</fullName>
    </submittedName>
</protein>
<evidence type="ECO:0000313" key="5">
    <source>
        <dbReference type="EMBL" id="TKK65731.1"/>
    </source>
</evidence>
<feature type="domain" description="Gliding motility-associated protein GldM N-terminal" evidence="2">
    <location>
        <begin position="20"/>
        <end position="203"/>
    </location>
</feature>
<dbReference type="NCBIfam" id="TIGR03517">
    <property type="entry name" value="GldM_gliding"/>
    <property type="match status" value="1"/>
</dbReference>
<dbReference type="EMBL" id="SZQL01000019">
    <property type="protein sequence ID" value="TKK65731.1"/>
    <property type="molecule type" value="Genomic_DNA"/>
</dbReference>
<dbReference type="Proteomes" id="UP000305848">
    <property type="component" value="Unassembled WGS sequence"/>
</dbReference>
<gene>
    <name evidence="5" type="primary">gldM</name>
    <name evidence="5" type="ORF">FC093_19390</name>
</gene>
<evidence type="ECO:0000313" key="6">
    <source>
        <dbReference type="Proteomes" id="UP000305848"/>
    </source>
</evidence>
<feature type="domain" description="Gliding motility-associated protein GldM second immunoglobulin-like" evidence="4">
    <location>
        <begin position="310"/>
        <end position="385"/>
    </location>
</feature>
<accession>A0A4U3KTP2</accession>
<dbReference type="InterPro" id="IPR022720">
    <property type="entry name" value="Motility-assoc_prot_GldM_N"/>
</dbReference>
<name>A0A4U3KTP2_9BACT</name>
<evidence type="ECO:0000259" key="3">
    <source>
        <dbReference type="Pfam" id="PF21601"/>
    </source>
</evidence>